<protein>
    <recommendedName>
        <fullName evidence="3">Mannosyl-glycoprotein endo-beta-N-acetylglucosamidase-like domain-containing protein</fullName>
    </recommendedName>
</protein>
<reference evidence="1 2" key="1">
    <citation type="submission" date="2017-09" db="EMBL/GenBank/DDBJ databases">
        <title>Depth-based differentiation of microbial function through sediment-hosted aquifers and enrichment of novel symbionts in the deep terrestrial subsurface.</title>
        <authorList>
            <person name="Probst A.J."/>
            <person name="Ladd B."/>
            <person name="Jarett J.K."/>
            <person name="Geller-Mcgrath D.E."/>
            <person name="Sieber C.M."/>
            <person name="Emerson J.B."/>
            <person name="Anantharaman K."/>
            <person name="Thomas B.C."/>
            <person name="Malmstrom R."/>
            <person name="Stieglmeier M."/>
            <person name="Klingl A."/>
            <person name="Woyke T."/>
            <person name="Ryan C.M."/>
            <person name="Banfield J.F."/>
        </authorList>
    </citation>
    <scope>NUCLEOTIDE SEQUENCE [LARGE SCALE GENOMIC DNA]</scope>
    <source>
        <strain evidence="1">CG08_land_8_20_14_0_20_45_16</strain>
    </source>
</reference>
<name>A0A2H0XY81_UNCSA</name>
<proteinExistence type="predicted"/>
<evidence type="ECO:0008006" key="3">
    <source>
        <dbReference type="Google" id="ProtNLM"/>
    </source>
</evidence>
<dbReference type="EMBL" id="PEYM01000071">
    <property type="protein sequence ID" value="PIS29821.1"/>
    <property type="molecule type" value="Genomic_DNA"/>
</dbReference>
<dbReference type="Proteomes" id="UP000231343">
    <property type="component" value="Unassembled WGS sequence"/>
</dbReference>
<sequence length="199" mass="22917">MFRKVLLVGLLVWLGAITGLGQDVRVLKLEKFLAQYPWSPLQGHEQEIVYCADQFGLDYRIYVALAGAESTFGKRFPQHLKNLTGYNNCKSGFASIWDNIYSTSKLIGTAKYYRKYRYTRDLWDLVYTYKGVSPYKPYYKTLMFTLKKIEAIKIADANLAKPVPPQEKPEPREKLISSWGALRYDQLNSRTAHQADLGD</sequence>
<comment type="caution">
    <text evidence="1">The sequence shown here is derived from an EMBL/GenBank/DDBJ whole genome shotgun (WGS) entry which is preliminary data.</text>
</comment>
<evidence type="ECO:0000313" key="2">
    <source>
        <dbReference type="Proteomes" id="UP000231343"/>
    </source>
</evidence>
<dbReference type="AlphaFoldDB" id="A0A2H0XY81"/>
<evidence type="ECO:0000313" key="1">
    <source>
        <dbReference type="EMBL" id="PIS29821.1"/>
    </source>
</evidence>
<gene>
    <name evidence="1" type="ORF">COT42_04305</name>
</gene>
<organism evidence="1 2">
    <name type="scientific">Candidatus Saganbacteria bacterium CG08_land_8_20_14_0_20_45_16</name>
    <dbReference type="NCBI Taxonomy" id="2014293"/>
    <lineage>
        <taxon>Bacteria</taxon>
        <taxon>Bacillati</taxon>
        <taxon>Saganbacteria</taxon>
    </lineage>
</organism>
<accession>A0A2H0XY81</accession>